<evidence type="ECO:0000313" key="2">
    <source>
        <dbReference type="EMBL" id="STW79897.1"/>
    </source>
</evidence>
<organism evidence="2 3">
    <name type="scientific">Klebsiella michiganensis</name>
    <dbReference type="NCBI Taxonomy" id="1134687"/>
    <lineage>
        <taxon>Bacteria</taxon>
        <taxon>Pseudomonadati</taxon>
        <taxon>Pseudomonadota</taxon>
        <taxon>Gammaproteobacteria</taxon>
        <taxon>Enterobacterales</taxon>
        <taxon>Enterobacteriaceae</taxon>
        <taxon>Klebsiella/Raoultella group</taxon>
        <taxon>Klebsiella</taxon>
    </lineage>
</organism>
<feature type="domain" description="SseB protein N-terminal" evidence="1">
    <location>
        <begin position="8"/>
        <end position="59"/>
    </location>
</feature>
<sequence>MSETKNELETLLEKAATEPGHRPAFFRTLLEATVWVPGAAAQGEQVVEDSVLDLQHWEKR</sequence>
<dbReference type="EMBL" id="UGMS01000004">
    <property type="protein sequence ID" value="STW79897.1"/>
    <property type="molecule type" value="Genomic_DNA"/>
</dbReference>
<dbReference type="Proteomes" id="UP000254863">
    <property type="component" value="Unassembled WGS sequence"/>
</dbReference>
<proteinExistence type="predicted"/>
<accession>A0A7H4PNC4</accession>
<comment type="caution">
    <text evidence="2">The sequence shown here is derived from an EMBL/GenBank/DDBJ whole genome shotgun (WGS) entry which is preliminary data.</text>
</comment>
<dbReference type="AlphaFoldDB" id="A0A7H4PNC4"/>
<gene>
    <name evidence="2" type="ORF">NCTC11685_07245</name>
</gene>
<evidence type="ECO:0000313" key="3">
    <source>
        <dbReference type="Proteomes" id="UP000254863"/>
    </source>
</evidence>
<reference evidence="2 3" key="1">
    <citation type="submission" date="2018-06" db="EMBL/GenBank/DDBJ databases">
        <authorList>
            <consortium name="Pathogen Informatics"/>
            <person name="Doyle S."/>
        </authorList>
    </citation>
    <scope>NUCLEOTIDE SEQUENCE [LARGE SCALE GENOMIC DNA]</scope>
    <source>
        <strain evidence="2 3">NCTC11685</strain>
    </source>
</reference>
<dbReference type="Pfam" id="PF07179">
    <property type="entry name" value="SseB"/>
    <property type="match status" value="1"/>
</dbReference>
<dbReference type="InterPro" id="IPR009839">
    <property type="entry name" value="SseB_N"/>
</dbReference>
<evidence type="ECO:0000259" key="1">
    <source>
        <dbReference type="Pfam" id="PF07179"/>
    </source>
</evidence>
<name>A0A7H4PNC4_9ENTR</name>
<protein>
    <submittedName>
        <fullName evidence="2">Protein SseB</fullName>
    </submittedName>
</protein>